<keyword evidence="1" id="KW-0378">Hydrolase</keyword>
<dbReference type="EMBL" id="LAEV01001289">
    <property type="protein sequence ID" value="KKA28526.1"/>
    <property type="molecule type" value="Genomic_DNA"/>
</dbReference>
<dbReference type="SUPFAM" id="SSF53474">
    <property type="entry name" value="alpha/beta-Hydrolases"/>
    <property type="match status" value="1"/>
</dbReference>
<dbReference type="Pfam" id="PF07859">
    <property type="entry name" value="Abhydrolase_3"/>
    <property type="match status" value="1"/>
</dbReference>
<dbReference type="PANTHER" id="PTHR48081">
    <property type="entry name" value="AB HYDROLASE SUPERFAMILY PROTEIN C4A8.06C"/>
    <property type="match status" value="1"/>
</dbReference>
<evidence type="ECO:0000313" key="4">
    <source>
        <dbReference type="Proteomes" id="UP000033483"/>
    </source>
</evidence>
<gene>
    <name evidence="3" type="ORF">TD95_004749</name>
</gene>
<reference evidence="3 4" key="1">
    <citation type="submission" date="2015-03" db="EMBL/GenBank/DDBJ databases">
        <authorList>
            <person name="Radwan O."/>
            <person name="Al-Naeli F.A."/>
            <person name="Rendon G.A."/>
            <person name="Fields C."/>
        </authorList>
    </citation>
    <scope>NUCLEOTIDE SEQUENCE [LARGE SCALE GENOMIC DNA]</scope>
    <source>
        <strain evidence="3">CR-DP1</strain>
    </source>
</reference>
<dbReference type="Gene3D" id="3.40.50.1820">
    <property type="entry name" value="alpha/beta hydrolase"/>
    <property type="match status" value="1"/>
</dbReference>
<evidence type="ECO:0000313" key="3">
    <source>
        <dbReference type="EMBL" id="KKA28526.1"/>
    </source>
</evidence>
<dbReference type="OrthoDB" id="408631at2759"/>
<dbReference type="InterPro" id="IPR050300">
    <property type="entry name" value="GDXG_lipolytic_enzyme"/>
</dbReference>
<sequence>MSQLKYDADYQKTFSVLLSKQRKPWSSVEEIKSSSCRSLEAFCLSYESTSTSGVSIKTISVKSFDNVSIDMYWTAPDSAIAASAPRAAVLYLHPGGHCAGSAKSFTHVNSRYARSTGLSFFAVEYRLAPEFPAPYGLEDALAAFQHLAAHSAAFNIDPARIIVMGDSSGGGMAAGLCLLIRDRNLPVRPVKQMLCEPMLDDCTVLPATSPLNSMLSWFPQENSMAWQALLGVRAGDPQVDVEPYYAPARAQDLTDLPPAYLDIGSLDLFVGETMEYAKRLSQAGVAVELHVWPGLPHMHDFYGIPTTTRTMGTRSTAMKKL</sequence>
<accession>A0A0F4ZEI1</accession>
<proteinExistence type="predicted"/>
<evidence type="ECO:0000256" key="1">
    <source>
        <dbReference type="ARBA" id="ARBA00022801"/>
    </source>
</evidence>
<keyword evidence="4" id="KW-1185">Reference proteome</keyword>
<dbReference type="GO" id="GO:0016787">
    <property type="term" value="F:hydrolase activity"/>
    <property type="evidence" value="ECO:0007669"/>
    <property type="project" value="UniProtKB-KW"/>
</dbReference>
<organism evidence="3 4">
    <name type="scientific">Thielaviopsis punctulata</name>
    <dbReference type="NCBI Taxonomy" id="72032"/>
    <lineage>
        <taxon>Eukaryota</taxon>
        <taxon>Fungi</taxon>
        <taxon>Dikarya</taxon>
        <taxon>Ascomycota</taxon>
        <taxon>Pezizomycotina</taxon>
        <taxon>Sordariomycetes</taxon>
        <taxon>Hypocreomycetidae</taxon>
        <taxon>Microascales</taxon>
        <taxon>Ceratocystidaceae</taxon>
        <taxon>Thielaviopsis</taxon>
    </lineage>
</organism>
<protein>
    <recommendedName>
        <fullName evidence="2">Alpha/beta hydrolase fold-3 domain-containing protein</fullName>
    </recommendedName>
</protein>
<evidence type="ECO:0000259" key="2">
    <source>
        <dbReference type="Pfam" id="PF07859"/>
    </source>
</evidence>
<dbReference type="PANTHER" id="PTHR48081:SF8">
    <property type="entry name" value="ALPHA_BETA HYDROLASE FOLD-3 DOMAIN-CONTAINING PROTEIN-RELATED"/>
    <property type="match status" value="1"/>
</dbReference>
<dbReference type="AlphaFoldDB" id="A0A0F4ZEI1"/>
<name>A0A0F4ZEI1_9PEZI</name>
<feature type="domain" description="Alpha/beta hydrolase fold-3" evidence="2">
    <location>
        <begin position="89"/>
        <end position="298"/>
    </location>
</feature>
<dbReference type="Proteomes" id="UP000033483">
    <property type="component" value="Unassembled WGS sequence"/>
</dbReference>
<comment type="caution">
    <text evidence="3">The sequence shown here is derived from an EMBL/GenBank/DDBJ whole genome shotgun (WGS) entry which is preliminary data.</text>
</comment>
<dbReference type="InterPro" id="IPR029058">
    <property type="entry name" value="AB_hydrolase_fold"/>
</dbReference>
<dbReference type="InterPro" id="IPR013094">
    <property type="entry name" value="AB_hydrolase_3"/>
</dbReference>